<evidence type="ECO:0000256" key="4">
    <source>
        <dbReference type="ARBA" id="ARBA00022691"/>
    </source>
</evidence>
<sequence length="259" mass="29009">MDSSGFHPDGKVFENPKELWKSVEGDKEKSWYAPAVEYWDKQPASYDGVLAGLGHLNGDDIADSRKFLRKVFHEQLQDAESTGKRLIAVDCGAGVGRVSEQLLLHHCTEVDLLEPSKHLLDTAQRNLTSAGPKAFPAAHRAVQFLHTGLQGWNPEPQRYDLIWFQWALLYLTDDDLLALLERCKSGLKPGGILVIKENVCERGFIVDPEDSSVTRSDAYLLDLLERAGYTLRGSALQRNFPKGLFKVRMYAAQPKVQTS</sequence>
<dbReference type="InterPro" id="IPR008576">
    <property type="entry name" value="MeTrfase_NTM1"/>
</dbReference>
<gene>
    <name evidence="11" type="ORF">WJX75_003523</name>
</gene>
<name>A0ABR2YD09_9CHLO</name>
<keyword evidence="12" id="KW-1185">Reference proteome</keyword>
<keyword evidence="3" id="KW-0808">Transferase</keyword>
<dbReference type="SUPFAM" id="SSF53335">
    <property type="entry name" value="S-adenosyl-L-methionine-dependent methyltransferases"/>
    <property type="match status" value="1"/>
</dbReference>
<dbReference type="InterPro" id="IPR029063">
    <property type="entry name" value="SAM-dependent_MTases_sf"/>
</dbReference>
<dbReference type="PANTHER" id="PTHR12753:SF0">
    <property type="entry name" value="ALPHA N-TERMINAL PROTEIN METHYLTRANSFERASE 1"/>
    <property type="match status" value="1"/>
</dbReference>
<dbReference type="PIRSF" id="PIRSF016958">
    <property type="entry name" value="DUF858_MeTrfase_lik"/>
    <property type="match status" value="1"/>
</dbReference>
<comment type="catalytic activity">
    <reaction evidence="9">
        <text>N-terminal L-prolyl-L-prolyl-L-lysyl-[protein] + 2 S-adenosyl-L-methionine = N-terminal N,N-dimethyl-L-prolyl-L-prolyl-L-lysyl-[protein] + 2 S-adenosyl-L-homocysteine + 2 H(+)</text>
        <dbReference type="Rhea" id="RHEA:54736"/>
        <dbReference type="Rhea" id="RHEA-COMP:13787"/>
        <dbReference type="Rhea" id="RHEA-COMP:13974"/>
        <dbReference type="ChEBI" id="CHEBI:15378"/>
        <dbReference type="ChEBI" id="CHEBI:57856"/>
        <dbReference type="ChEBI" id="CHEBI:59789"/>
        <dbReference type="ChEBI" id="CHEBI:138059"/>
        <dbReference type="ChEBI" id="CHEBI:138318"/>
        <dbReference type="EC" id="2.1.1.244"/>
    </reaction>
</comment>
<proteinExistence type="inferred from homology"/>
<evidence type="ECO:0000256" key="10">
    <source>
        <dbReference type="ARBA" id="ARBA00048167"/>
    </source>
</evidence>
<evidence type="ECO:0000256" key="3">
    <source>
        <dbReference type="ARBA" id="ARBA00022679"/>
    </source>
</evidence>
<dbReference type="CDD" id="cd02440">
    <property type="entry name" value="AdoMet_MTases"/>
    <property type="match status" value="1"/>
</dbReference>
<reference evidence="11 12" key="1">
    <citation type="journal article" date="2024" name="Nat. Commun.">
        <title>Phylogenomics reveals the evolutionary origins of lichenization in chlorophyte algae.</title>
        <authorList>
            <person name="Puginier C."/>
            <person name="Libourel C."/>
            <person name="Otte J."/>
            <person name="Skaloud P."/>
            <person name="Haon M."/>
            <person name="Grisel S."/>
            <person name="Petersen M."/>
            <person name="Berrin J.G."/>
            <person name="Delaux P.M."/>
            <person name="Dal Grande F."/>
            <person name="Keller J."/>
        </authorList>
    </citation>
    <scope>NUCLEOTIDE SEQUENCE [LARGE SCALE GENOMIC DNA]</scope>
    <source>
        <strain evidence="11 12">SAG 216-7</strain>
    </source>
</reference>
<dbReference type="EMBL" id="JALJOT010000015">
    <property type="protein sequence ID" value="KAK9902710.1"/>
    <property type="molecule type" value="Genomic_DNA"/>
</dbReference>
<accession>A0ABR2YD09</accession>
<dbReference type="Pfam" id="PF05891">
    <property type="entry name" value="Methyltransf_PK"/>
    <property type="match status" value="1"/>
</dbReference>
<evidence type="ECO:0000313" key="12">
    <source>
        <dbReference type="Proteomes" id="UP001491310"/>
    </source>
</evidence>
<keyword evidence="4" id="KW-0949">S-adenosyl-L-methionine</keyword>
<evidence type="ECO:0000256" key="2">
    <source>
        <dbReference type="ARBA" id="ARBA00022603"/>
    </source>
</evidence>
<evidence type="ECO:0000256" key="5">
    <source>
        <dbReference type="ARBA" id="ARBA00039112"/>
    </source>
</evidence>
<comment type="catalytic activity">
    <reaction evidence="10">
        <text>N-terminal L-alanyl-L-prolyl-L-lysyl-[protein] + 3 S-adenosyl-L-methionine = N-terminal N,N,N-trimethyl-L-alanyl-L-prolyl-L-lysyl-[protein] + 3 S-adenosyl-L-homocysteine + 3 H(+)</text>
        <dbReference type="Rhea" id="RHEA:54712"/>
        <dbReference type="Rhea" id="RHEA-COMP:13785"/>
        <dbReference type="Rhea" id="RHEA-COMP:13971"/>
        <dbReference type="ChEBI" id="CHEBI:15378"/>
        <dbReference type="ChEBI" id="CHEBI:57856"/>
        <dbReference type="ChEBI" id="CHEBI:59789"/>
        <dbReference type="ChEBI" id="CHEBI:138057"/>
        <dbReference type="ChEBI" id="CHEBI:138315"/>
        <dbReference type="EC" id="2.1.1.244"/>
    </reaction>
</comment>
<protein>
    <recommendedName>
        <fullName evidence="6">Alpha N-terminal protein methyltransferase 1</fullName>
        <ecNumber evidence="5">2.1.1.244</ecNumber>
    </recommendedName>
    <alternativeName>
        <fullName evidence="7">X-Pro-Lys N-terminal protein methyltransferase 1</fullName>
    </alternativeName>
</protein>
<dbReference type="Proteomes" id="UP001491310">
    <property type="component" value="Unassembled WGS sequence"/>
</dbReference>
<comment type="similarity">
    <text evidence="1">Belongs to the methyltransferase superfamily. NTM1 family.</text>
</comment>
<dbReference type="Gene3D" id="3.40.50.150">
    <property type="entry name" value="Vaccinia Virus protein VP39"/>
    <property type="match status" value="1"/>
</dbReference>
<comment type="caution">
    <text evidence="11">The sequence shown here is derived from an EMBL/GenBank/DDBJ whole genome shotgun (WGS) entry which is preliminary data.</text>
</comment>
<dbReference type="EC" id="2.1.1.244" evidence="5"/>
<evidence type="ECO:0000313" key="11">
    <source>
        <dbReference type="EMBL" id="KAK9902710.1"/>
    </source>
</evidence>
<dbReference type="PANTHER" id="PTHR12753">
    <property type="entry name" value="AD-003 - RELATED"/>
    <property type="match status" value="1"/>
</dbReference>
<evidence type="ECO:0000256" key="9">
    <source>
        <dbReference type="ARBA" id="ARBA00047885"/>
    </source>
</evidence>
<evidence type="ECO:0000256" key="6">
    <source>
        <dbReference type="ARBA" id="ARBA00039449"/>
    </source>
</evidence>
<comment type="catalytic activity">
    <reaction evidence="8">
        <text>N-terminal L-seryl-L-prolyl-L-lysyl-[protein] + 3 S-adenosyl-L-methionine = N-terminal N,N,N-trimethyl-L-seryl-L-prolyl-L-lysyl-[protein] + 3 S-adenosyl-L-homocysteine + 3 H(+)</text>
        <dbReference type="Rhea" id="RHEA:54724"/>
        <dbReference type="Rhea" id="RHEA-COMP:13789"/>
        <dbReference type="Rhea" id="RHEA-COMP:13973"/>
        <dbReference type="ChEBI" id="CHEBI:15378"/>
        <dbReference type="ChEBI" id="CHEBI:57856"/>
        <dbReference type="ChEBI" id="CHEBI:59789"/>
        <dbReference type="ChEBI" id="CHEBI:138061"/>
        <dbReference type="ChEBI" id="CHEBI:138317"/>
        <dbReference type="EC" id="2.1.1.244"/>
    </reaction>
</comment>
<evidence type="ECO:0000256" key="8">
    <source>
        <dbReference type="ARBA" id="ARBA00047306"/>
    </source>
</evidence>
<keyword evidence="2" id="KW-0489">Methyltransferase</keyword>
<evidence type="ECO:0000256" key="1">
    <source>
        <dbReference type="ARBA" id="ARBA00009059"/>
    </source>
</evidence>
<organism evidence="11 12">
    <name type="scientific">Coccomyxa subellipsoidea</name>
    <dbReference type="NCBI Taxonomy" id="248742"/>
    <lineage>
        <taxon>Eukaryota</taxon>
        <taxon>Viridiplantae</taxon>
        <taxon>Chlorophyta</taxon>
        <taxon>core chlorophytes</taxon>
        <taxon>Trebouxiophyceae</taxon>
        <taxon>Trebouxiophyceae incertae sedis</taxon>
        <taxon>Coccomyxaceae</taxon>
        <taxon>Coccomyxa</taxon>
    </lineage>
</organism>
<evidence type="ECO:0000256" key="7">
    <source>
        <dbReference type="ARBA" id="ARBA00043129"/>
    </source>
</evidence>